<dbReference type="CDD" id="cd00761">
    <property type="entry name" value="Glyco_tranf_GTA_type"/>
    <property type="match status" value="1"/>
</dbReference>
<protein>
    <submittedName>
        <fullName evidence="2">Glycosyltransferase family 2 protein</fullName>
    </submittedName>
</protein>
<dbReference type="InterPro" id="IPR001173">
    <property type="entry name" value="Glyco_trans_2-like"/>
</dbReference>
<dbReference type="Pfam" id="PF00535">
    <property type="entry name" value="Glycos_transf_2"/>
    <property type="match status" value="1"/>
</dbReference>
<dbReference type="SUPFAM" id="SSF53448">
    <property type="entry name" value="Nucleotide-diphospho-sugar transferases"/>
    <property type="match status" value="1"/>
</dbReference>
<feature type="domain" description="Glycosyltransferase 2-like" evidence="1">
    <location>
        <begin position="5"/>
        <end position="127"/>
    </location>
</feature>
<dbReference type="PANTHER" id="PTHR22916">
    <property type="entry name" value="GLYCOSYLTRANSFERASE"/>
    <property type="match status" value="1"/>
</dbReference>
<accession>A0ABY5E0R0</accession>
<dbReference type="RefSeq" id="WP_254575975.1">
    <property type="nucleotide sequence ID" value="NZ_CP100595.1"/>
</dbReference>
<organism evidence="2 3">
    <name type="scientific">Arcobacter roscoffensis</name>
    <dbReference type="NCBI Taxonomy" id="2961520"/>
    <lineage>
        <taxon>Bacteria</taxon>
        <taxon>Pseudomonadati</taxon>
        <taxon>Campylobacterota</taxon>
        <taxon>Epsilonproteobacteria</taxon>
        <taxon>Campylobacterales</taxon>
        <taxon>Arcobacteraceae</taxon>
        <taxon>Arcobacter</taxon>
    </lineage>
</organism>
<proteinExistence type="predicted"/>
<name>A0ABY5E0R0_9BACT</name>
<dbReference type="EMBL" id="CP100595">
    <property type="protein sequence ID" value="UTJ05794.1"/>
    <property type="molecule type" value="Genomic_DNA"/>
</dbReference>
<keyword evidence="3" id="KW-1185">Reference proteome</keyword>
<dbReference type="InterPro" id="IPR029044">
    <property type="entry name" value="Nucleotide-diphossugar_trans"/>
</dbReference>
<evidence type="ECO:0000259" key="1">
    <source>
        <dbReference type="Pfam" id="PF00535"/>
    </source>
</evidence>
<evidence type="ECO:0000313" key="2">
    <source>
        <dbReference type="EMBL" id="UTJ05794.1"/>
    </source>
</evidence>
<sequence>MKKLTVFTPAFNRAYCIHQLYESLLRQTNQEFIWLIVDDGSSDNTKELIEKWINENKIEIKYIYQENQGMHGAHNTAYEHIITELNVCIDSDDYMTDNAVDLILKKWDSIEDKSNTSGIVGLDYDIKGRIIGSKFPENLEYSTLYDIYHKHNIKGDKKLVLRTDIVKKYPKYPIFKDERFVPLGTLYLMIDQDYKLACLNKPLCIVEYMADGSTMNIFKQYKRHPKGFRYARSIEMLYLKGFKNQFKTILHFISSTIYAKDFKFFTNNTKKISTLSLLPLGILFHIYVDLKTRKD</sequence>
<dbReference type="Proteomes" id="UP001060012">
    <property type="component" value="Chromosome"/>
</dbReference>
<gene>
    <name evidence="2" type="ORF">NJU99_11125</name>
</gene>
<dbReference type="Gene3D" id="3.90.550.10">
    <property type="entry name" value="Spore Coat Polysaccharide Biosynthesis Protein SpsA, Chain A"/>
    <property type="match status" value="1"/>
</dbReference>
<reference evidence="2" key="1">
    <citation type="submission" date="2022-07" db="EMBL/GenBank/DDBJ databases">
        <title>Arcobacter roscoffensis sp. nov., a marine bacterium isolated from coastal seawater collected from Roscoff, France.</title>
        <authorList>
            <person name="Pascual J."/>
            <person name="Lepeaux C."/>
            <person name="Methner A."/>
            <person name="Overmann J."/>
        </authorList>
    </citation>
    <scope>NUCLEOTIDE SEQUENCE</scope>
    <source>
        <strain evidence="2">ARW1-2F2</strain>
    </source>
</reference>
<evidence type="ECO:0000313" key="3">
    <source>
        <dbReference type="Proteomes" id="UP001060012"/>
    </source>
</evidence>